<protein>
    <recommendedName>
        <fullName evidence="4">NifU family protein</fullName>
    </recommendedName>
</protein>
<evidence type="ECO:0000313" key="3">
    <source>
        <dbReference type="Proteomes" id="UP000199202"/>
    </source>
</evidence>
<proteinExistence type="predicted"/>
<dbReference type="Proteomes" id="UP000199202">
    <property type="component" value="Unassembled WGS sequence"/>
</dbReference>
<feature type="compositionally biased region" description="Basic and acidic residues" evidence="1">
    <location>
        <begin position="152"/>
        <end position="161"/>
    </location>
</feature>
<evidence type="ECO:0000256" key="1">
    <source>
        <dbReference type="SAM" id="MobiDB-lite"/>
    </source>
</evidence>
<dbReference type="STRING" id="633440.SAMN05421869_11088"/>
<organism evidence="2 3">
    <name type="scientific">Nonomuraea jiangxiensis</name>
    <dbReference type="NCBI Taxonomy" id="633440"/>
    <lineage>
        <taxon>Bacteria</taxon>
        <taxon>Bacillati</taxon>
        <taxon>Actinomycetota</taxon>
        <taxon>Actinomycetes</taxon>
        <taxon>Streptosporangiales</taxon>
        <taxon>Streptosporangiaceae</taxon>
        <taxon>Nonomuraea</taxon>
    </lineage>
</organism>
<name>A0A1G8T6Q9_9ACTN</name>
<sequence length="176" mass="18905">MNERIGRIESMLEQAGPAAAELVKELLDLYGEGLARVMAAVGEEQALRLATDELVSSLLLLHDLHPLDTRARVESALAGTSAEVLVVEEDWVRLRLRPTGCHSAPAEPALREAVRNAAPEIEHVEIEVEAAASTLIPIESLTVRRGPAVRSDVTERSDAVVRSDATVRPGPRASAP</sequence>
<evidence type="ECO:0000313" key="2">
    <source>
        <dbReference type="EMBL" id="SDJ37218.1"/>
    </source>
</evidence>
<reference evidence="2 3" key="1">
    <citation type="submission" date="2016-10" db="EMBL/GenBank/DDBJ databases">
        <authorList>
            <person name="de Groot N.N."/>
        </authorList>
    </citation>
    <scope>NUCLEOTIDE SEQUENCE [LARGE SCALE GENOMIC DNA]</scope>
    <source>
        <strain evidence="2 3">CGMCC 4.6533</strain>
    </source>
</reference>
<dbReference type="RefSeq" id="WP_090934315.1">
    <property type="nucleotide sequence ID" value="NZ_FNDJ01000010.1"/>
</dbReference>
<accession>A0A1G8T6Q9</accession>
<dbReference type="EMBL" id="FNDJ01000010">
    <property type="protein sequence ID" value="SDJ37218.1"/>
    <property type="molecule type" value="Genomic_DNA"/>
</dbReference>
<dbReference type="OrthoDB" id="3543801at2"/>
<gene>
    <name evidence="2" type="ORF">SAMN05421869_11088</name>
</gene>
<dbReference type="AlphaFoldDB" id="A0A1G8T6Q9"/>
<feature type="region of interest" description="Disordered" evidence="1">
    <location>
        <begin position="147"/>
        <end position="176"/>
    </location>
</feature>
<evidence type="ECO:0008006" key="4">
    <source>
        <dbReference type="Google" id="ProtNLM"/>
    </source>
</evidence>
<keyword evidence="3" id="KW-1185">Reference proteome</keyword>